<dbReference type="PROSITE" id="PS51318">
    <property type="entry name" value="TAT"/>
    <property type="match status" value="1"/>
</dbReference>
<name>A0ABT0FY70_9ACTN</name>
<proteinExistence type="predicted"/>
<dbReference type="Proteomes" id="UP001317259">
    <property type="component" value="Unassembled WGS sequence"/>
</dbReference>
<protein>
    <submittedName>
        <fullName evidence="2">Uncharacterized protein</fullName>
    </submittedName>
</protein>
<dbReference type="EMBL" id="JAKRKC020000001">
    <property type="protein sequence ID" value="MCK2217302.1"/>
    <property type="molecule type" value="Genomic_DNA"/>
</dbReference>
<keyword evidence="3" id="KW-1185">Reference proteome</keyword>
<feature type="signal peptide" evidence="1">
    <location>
        <begin position="1"/>
        <end position="22"/>
    </location>
</feature>
<dbReference type="RefSeq" id="WP_242380648.1">
    <property type="nucleotide sequence ID" value="NZ_JAKRKC020000001.1"/>
</dbReference>
<comment type="caution">
    <text evidence="2">The sequence shown here is derived from an EMBL/GenBank/DDBJ whole genome shotgun (WGS) entry which is preliminary data.</text>
</comment>
<dbReference type="InterPro" id="IPR006311">
    <property type="entry name" value="TAT_signal"/>
</dbReference>
<accession>A0ABT0FY70</accession>
<keyword evidence="1" id="KW-0732">Signal</keyword>
<gene>
    <name evidence="2" type="ORF">MF672_026450</name>
</gene>
<feature type="chain" id="PRO_5046309680" evidence="1">
    <location>
        <begin position="23"/>
        <end position="79"/>
    </location>
</feature>
<sequence>MPYRRACLLTAAAVAFTLPAVPASPAAAARVSGDGPVGYAHGIRNALISAGRRFHGVPDILTGALTSSLNLHKGGLPLL</sequence>
<evidence type="ECO:0000313" key="2">
    <source>
        <dbReference type="EMBL" id="MCK2217302.1"/>
    </source>
</evidence>
<evidence type="ECO:0000256" key="1">
    <source>
        <dbReference type="SAM" id="SignalP"/>
    </source>
</evidence>
<organism evidence="2 3">
    <name type="scientific">Actinomadura luzonensis</name>
    <dbReference type="NCBI Taxonomy" id="2805427"/>
    <lineage>
        <taxon>Bacteria</taxon>
        <taxon>Bacillati</taxon>
        <taxon>Actinomycetota</taxon>
        <taxon>Actinomycetes</taxon>
        <taxon>Streptosporangiales</taxon>
        <taxon>Thermomonosporaceae</taxon>
        <taxon>Actinomadura</taxon>
    </lineage>
</organism>
<reference evidence="2 3" key="1">
    <citation type="submission" date="2022-04" db="EMBL/GenBank/DDBJ databases">
        <title>Genome draft of Actinomadura sp. ATCC 31491.</title>
        <authorList>
            <person name="Shi X."/>
            <person name="Du Y."/>
        </authorList>
    </citation>
    <scope>NUCLEOTIDE SEQUENCE [LARGE SCALE GENOMIC DNA]</scope>
    <source>
        <strain evidence="2 3">ATCC 31491</strain>
    </source>
</reference>
<evidence type="ECO:0000313" key="3">
    <source>
        <dbReference type="Proteomes" id="UP001317259"/>
    </source>
</evidence>